<protein>
    <submittedName>
        <fullName evidence="2">Uncharacterized protein</fullName>
    </submittedName>
</protein>
<dbReference type="AlphaFoldDB" id="A0A3M7QKZ2"/>
<organism evidence="2 3">
    <name type="scientific">Brachionus plicatilis</name>
    <name type="common">Marine rotifer</name>
    <name type="synonym">Brachionus muelleri</name>
    <dbReference type="NCBI Taxonomy" id="10195"/>
    <lineage>
        <taxon>Eukaryota</taxon>
        <taxon>Metazoa</taxon>
        <taxon>Spiralia</taxon>
        <taxon>Gnathifera</taxon>
        <taxon>Rotifera</taxon>
        <taxon>Eurotatoria</taxon>
        <taxon>Monogononta</taxon>
        <taxon>Pseudotrocha</taxon>
        <taxon>Ploima</taxon>
        <taxon>Brachionidae</taxon>
        <taxon>Brachionus</taxon>
    </lineage>
</organism>
<keyword evidence="1" id="KW-0812">Transmembrane</keyword>
<proteinExistence type="predicted"/>
<accession>A0A3M7QKZ2</accession>
<keyword evidence="1" id="KW-1133">Transmembrane helix</keyword>
<keyword evidence="1" id="KW-0472">Membrane</keyword>
<comment type="caution">
    <text evidence="2">The sequence shown here is derived from an EMBL/GenBank/DDBJ whole genome shotgun (WGS) entry which is preliminary data.</text>
</comment>
<dbReference type="EMBL" id="REGN01005809">
    <property type="protein sequence ID" value="RNA11953.1"/>
    <property type="molecule type" value="Genomic_DNA"/>
</dbReference>
<sequence length="71" mass="8356">MSNICVNFCPNKTKLNQRLSYCITSSFARWVMITSPCILFYFVFRPFYKLLAEIAQNKIFYTILYVVPAIT</sequence>
<evidence type="ECO:0000313" key="2">
    <source>
        <dbReference type="EMBL" id="RNA11953.1"/>
    </source>
</evidence>
<gene>
    <name evidence="2" type="ORF">BpHYR1_032899</name>
</gene>
<dbReference type="Proteomes" id="UP000276133">
    <property type="component" value="Unassembled WGS sequence"/>
</dbReference>
<keyword evidence="3" id="KW-1185">Reference proteome</keyword>
<reference evidence="2 3" key="1">
    <citation type="journal article" date="2018" name="Sci. Rep.">
        <title>Genomic signatures of local adaptation to the degree of environmental predictability in rotifers.</title>
        <authorList>
            <person name="Franch-Gras L."/>
            <person name="Hahn C."/>
            <person name="Garcia-Roger E.M."/>
            <person name="Carmona M.J."/>
            <person name="Serra M."/>
            <person name="Gomez A."/>
        </authorList>
    </citation>
    <scope>NUCLEOTIDE SEQUENCE [LARGE SCALE GENOMIC DNA]</scope>
    <source>
        <strain evidence="2">HYR1</strain>
    </source>
</reference>
<feature type="transmembrane region" description="Helical" evidence="1">
    <location>
        <begin position="27"/>
        <end position="44"/>
    </location>
</feature>
<name>A0A3M7QKZ2_BRAPC</name>
<evidence type="ECO:0000313" key="3">
    <source>
        <dbReference type="Proteomes" id="UP000276133"/>
    </source>
</evidence>
<evidence type="ECO:0000256" key="1">
    <source>
        <dbReference type="SAM" id="Phobius"/>
    </source>
</evidence>